<dbReference type="Proteomes" id="UP000199462">
    <property type="component" value="Unassembled WGS sequence"/>
</dbReference>
<evidence type="ECO:0000259" key="1">
    <source>
        <dbReference type="Pfam" id="PF11738"/>
    </source>
</evidence>
<gene>
    <name evidence="3" type="ORF">SAMN04488010_0489</name>
</gene>
<dbReference type="RefSeq" id="WP_091901190.1">
    <property type="nucleotide sequence ID" value="NZ_FOYX01000001.1"/>
</dbReference>
<feature type="domain" description="Deacetylase PdaC" evidence="2">
    <location>
        <begin position="36"/>
        <end position="137"/>
    </location>
</feature>
<reference evidence="4" key="1">
    <citation type="submission" date="2016-10" db="EMBL/GenBank/DDBJ databases">
        <authorList>
            <person name="Varghese N."/>
            <person name="Submissions S."/>
        </authorList>
    </citation>
    <scope>NUCLEOTIDE SEQUENCE [LARGE SCALE GENOMIC DNA]</scope>
    <source>
        <strain evidence="4">DSM 19891</strain>
    </source>
</reference>
<dbReference type="PROSITE" id="PS51257">
    <property type="entry name" value="PROKAR_LIPOPROTEIN"/>
    <property type="match status" value="1"/>
</dbReference>
<dbReference type="Gene3D" id="3.30.565.40">
    <property type="entry name" value="Fervidobacterium nodosum Rt17-B1 like"/>
    <property type="match status" value="1"/>
</dbReference>
<organism evidence="3 4">
    <name type="scientific">Maribacter stanieri</name>
    <dbReference type="NCBI Taxonomy" id="440514"/>
    <lineage>
        <taxon>Bacteria</taxon>
        <taxon>Pseudomonadati</taxon>
        <taxon>Bacteroidota</taxon>
        <taxon>Flavobacteriia</taxon>
        <taxon>Flavobacteriales</taxon>
        <taxon>Flavobacteriaceae</taxon>
        <taxon>Maribacter</taxon>
    </lineage>
</organism>
<dbReference type="EMBL" id="FOYX01000001">
    <property type="protein sequence ID" value="SFR55178.1"/>
    <property type="molecule type" value="Genomic_DNA"/>
</dbReference>
<dbReference type="Gene3D" id="3.90.640.20">
    <property type="entry name" value="Heat-shock cognate protein, ATPase"/>
    <property type="match status" value="1"/>
</dbReference>
<dbReference type="AlphaFoldDB" id="A0A1I6HL92"/>
<dbReference type="Pfam" id="PF11738">
    <property type="entry name" value="DUF3298"/>
    <property type="match status" value="1"/>
</dbReference>
<dbReference type="STRING" id="440514.SAMN04488010_0489"/>
<dbReference type="InterPro" id="IPR021729">
    <property type="entry name" value="DUF3298"/>
</dbReference>
<sequence length="247" mass="27867">MKSKFTCLIICILLFACNNKNTLSFEPLTIATDSCENCTTVTIEIPTAKGNTKLSETINSALEGEIIALLNFDEESNAQNLEDAKKAFVFDYEELNGKFPEESMPWEANIEGTITHENEEIITIEIQTYIYTGGAHGYGTNRYLNFDKVKGSELYQENLFKDIDGFKSFAETLFRKQENIPATGSINDTGFMFETESFYLPDNIGYTENGLILFYEPYEIASFADGPIILTIPYTDANPFLNFPQKL</sequence>
<evidence type="ECO:0000259" key="2">
    <source>
        <dbReference type="Pfam" id="PF13739"/>
    </source>
</evidence>
<accession>A0A1I6HL92</accession>
<name>A0A1I6HL92_9FLAO</name>
<feature type="domain" description="DUF3298" evidence="1">
    <location>
        <begin position="164"/>
        <end position="234"/>
    </location>
</feature>
<evidence type="ECO:0000313" key="3">
    <source>
        <dbReference type="EMBL" id="SFR55178.1"/>
    </source>
</evidence>
<evidence type="ECO:0000313" key="4">
    <source>
        <dbReference type="Proteomes" id="UP000199462"/>
    </source>
</evidence>
<proteinExistence type="predicted"/>
<dbReference type="InterPro" id="IPR037126">
    <property type="entry name" value="PdaC/RsiV-like_sf"/>
</dbReference>
<evidence type="ECO:0008006" key="5">
    <source>
        <dbReference type="Google" id="ProtNLM"/>
    </source>
</evidence>
<protein>
    <recommendedName>
        <fullName evidence="5">Deacetylase PdaC domain-containing protein</fullName>
    </recommendedName>
</protein>
<keyword evidence="4" id="KW-1185">Reference proteome</keyword>
<dbReference type="InterPro" id="IPR025303">
    <property type="entry name" value="PdaC"/>
</dbReference>
<dbReference type="Pfam" id="PF13739">
    <property type="entry name" value="PdaC"/>
    <property type="match status" value="1"/>
</dbReference>